<dbReference type="Gene3D" id="1.20.140.40">
    <property type="entry name" value="Invertase/pectin methylesterase inhibitor family protein"/>
    <property type="match status" value="1"/>
</dbReference>
<evidence type="ECO:0000256" key="3">
    <source>
        <dbReference type="ARBA" id="ARBA00038471"/>
    </source>
</evidence>
<feature type="signal peptide" evidence="4">
    <location>
        <begin position="1"/>
        <end position="24"/>
    </location>
</feature>
<dbReference type="OrthoDB" id="1142671at2759"/>
<dbReference type="SUPFAM" id="SSF101148">
    <property type="entry name" value="Plant invertase/pectin methylesterase inhibitor"/>
    <property type="match status" value="1"/>
</dbReference>
<evidence type="ECO:0000313" key="6">
    <source>
        <dbReference type="EMBL" id="PRQ40101.1"/>
    </source>
</evidence>
<dbReference type="AlphaFoldDB" id="A0A2P6R0Z3"/>
<dbReference type="EMBL" id="PDCK01000042">
    <property type="protein sequence ID" value="PRQ40101.1"/>
    <property type="molecule type" value="Genomic_DNA"/>
</dbReference>
<organism evidence="6 7">
    <name type="scientific">Rosa chinensis</name>
    <name type="common">China rose</name>
    <dbReference type="NCBI Taxonomy" id="74649"/>
    <lineage>
        <taxon>Eukaryota</taxon>
        <taxon>Viridiplantae</taxon>
        <taxon>Streptophyta</taxon>
        <taxon>Embryophyta</taxon>
        <taxon>Tracheophyta</taxon>
        <taxon>Spermatophyta</taxon>
        <taxon>Magnoliopsida</taxon>
        <taxon>eudicotyledons</taxon>
        <taxon>Gunneridae</taxon>
        <taxon>Pentapetalae</taxon>
        <taxon>rosids</taxon>
        <taxon>fabids</taxon>
        <taxon>Rosales</taxon>
        <taxon>Rosaceae</taxon>
        <taxon>Rosoideae</taxon>
        <taxon>Rosoideae incertae sedis</taxon>
        <taxon>Rosa</taxon>
    </lineage>
</organism>
<proteinExistence type="inferred from homology"/>
<evidence type="ECO:0000313" key="7">
    <source>
        <dbReference type="Proteomes" id="UP000238479"/>
    </source>
</evidence>
<evidence type="ECO:0000259" key="5">
    <source>
        <dbReference type="SMART" id="SM00856"/>
    </source>
</evidence>
<dbReference type="Proteomes" id="UP000238479">
    <property type="component" value="Chromosome 4"/>
</dbReference>
<feature type="domain" description="Pectinesterase inhibitor" evidence="5">
    <location>
        <begin position="30"/>
        <end position="169"/>
    </location>
</feature>
<evidence type="ECO:0000256" key="4">
    <source>
        <dbReference type="SAM" id="SignalP"/>
    </source>
</evidence>
<dbReference type="InterPro" id="IPR006501">
    <property type="entry name" value="Pectinesterase_inhib_dom"/>
</dbReference>
<dbReference type="PANTHER" id="PTHR35357:SF8">
    <property type="entry name" value="OS01G0111000 PROTEIN"/>
    <property type="match status" value="1"/>
</dbReference>
<dbReference type="SMART" id="SM00856">
    <property type="entry name" value="PMEI"/>
    <property type="match status" value="1"/>
</dbReference>
<keyword evidence="2" id="KW-1015">Disulfide bond</keyword>
<dbReference type="Pfam" id="PF04043">
    <property type="entry name" value="PMEI"/>
    <property type="match status" value="1"/>
</dbReference>
<dbReference type="GO" id="GO:0004857">
    <property type="term" value="F:enzyme inhibitor activity"/>
    <property type="evidence" value="ECO:0007669"/>
    <property type="project" value="InterPro"/>
</dbReference>
<dbReference type="OMA" id="EANICEG"/>
<name>A0A2P6R0Z3_ROSCH</name>
<protein>
    <submittedName>
        <fullName evidence="6">Putative pectinesterase inhibitor domain, Cell wall/vacuolar inhibitor of fructosidase</fullName>
    </submittedName>
</protein>
<dbReference type="CDD" id="cd15796">
    <property type="entry name" value="CIF_like"/>
    <property type="match status" value="1"/>
</dbReference>
<reference evidence="6 7" key="1">
    <citation type="journal article" date="2018" name="Nat. Genet.">
        <title>The Rosa genome provides new insights in the design of modern roses.</title>
        <authorList>
            <person name="Bendahmane M."/>
        </authorList>
    </citation>
    <scope>NUCLEOTIDE SEQUENCE [LARGE SCALE GENOMIC DNA]</scope>
    <source>
        <strain evidence="7">cv. Old Blush</strain>
    </source>
</reference>
<gene>
    <name evidence="6" type="ORF">RchiOBHm_Chr4g0432401</name>
</gene>
<dbReference type="InterPro" id="IPR034087">
    <property type="entry name" value="C/VIF1"/>
</dbReference>
<comment type="similarity">
    <text evidence="3">Belongs to the PMEI family.</text>
</comment>
<comment type="caution">
    <text evidence="6">The sequence shown here is derived from an EMBL/GenBank/DDBJ whole genome shotgun (WGS) entry which is preliminary data.</text>
</comment>
<feature type="chain" id="PRO_5015141975" evidence="4">
    <location>
        <begin position="25"/>
        <end position="172"/>
    </location>
</feature>
<keyword evidence="1 4" id="KW-0732">Signal</keyword>
<keyword evidence="7" id="KW-1185">Reference proteome</keyword>
<dbReference type="PANTHER" id="PTHR35357">
    <property type="entry name" value="OS02G0537100 PROTEIN"/>
    <property type="match status" value="1"/>
</dbReference>
<dbReference type="STRING" id="74649.A0A2P6R0Z3"/>
<evidence type="ECO:0000256" key="1">
    <source>
        <dbReference type="ARBA" id="ARBA00022729"/>
    </source>
</evidence>
<sequence length="172" mass="18890">MKSSVRLAGFACLIHVVFLSISHCRVFLPNDLRLIEQTCNKTPHRDLCVSALTSDPESAGADVKGLARIMANVILRKVTSDTQHKIEGMIAHSPGDQRLTKCRDDYKVIKTKIDSTNASITKGDYKSAEESMNDAIAEANICEGRFPGRSPLIYENKLEADIADLAAEIVIM</sequence>
<dbReference type="NCBIfam" id="TIGR01614">
    <property type="entry name" value="PME_inhib"/>
    <property type="match status" value="1"/>
</dbReference>
<dbReference type="InterPro" id="IPR035513">
    <property type="entry name" value="Invertase/methylesterase_inhib"/>
</dbReference>
<accession>A0A2P6R0Z3</accession>
<evidence type="ECO:0000256" key="2">
    <source>
        <dbReference type="ARBA" id="ARBA00023157"/>
    </source>
</evidence>
<dbReference type="Gramene" id="PRQ40101">
    <property type="protein sequence ID" value="PRQ40101"/>
    <property type="gene ID" value="RchiOBHm_Chr4g0432401"/>
</dbReference>